<comment type="caution">
    <text evidence="1">The sequence shown here is derived from an EMBL/GenBank/DDBJ whole genome shotgun (WGS) entry which is preliminary data.</text>
</comment>
<sequence length="41" mass="4751">MSLLTPLPYAHVCPQKKMLPFDSQVLTLLNIKHIPQNLFIF</sequence>
<accession>A0ABQ7X750</accession>
<evidence type="ECO:0000313" key="1">
    <source>
        <dbReference type="EMBL" id="KAH0851810.1"/>
    </source>
</evidence>
<keyword evidence="2" id="KW-1185">Reference proteome</keyword>
<organism evidence="1 2">
    <name type="scientific">Brassica napus</name>
    <name type="common">Rape</name>
    <dbReference type="NCBI Taxonomy" id="3708"/>
    <lineage>
        <taxon>Eukaryota</taxon>
        <taxon>Viridiplantae</taxon>
        <taxon>Streptophyta</taxon>
        <taxon>Embryophyta</taxon>
        <taxon>Tracheophyta</taxon>
        <taxon>Spermatophyta</taxon>
        <taxon>Magnoliopsida</taxon>
        <taxon>eudicotyledons</taxon>
        <taxon>Gunneridae</taxon>
        <taxon>Pentapetalae</taxon>
        <taxon>rosids</taxon>
        <taxon>malvids</taxon>
        <taxon>Brassicales</taxon>
        <taxon>Brassicaceae</taxon>
        <taxon>Brassiceae</taxon>
        <taxon>Brassica</taxon>
    </lineage>
</organism>
<dbReference type="EMBL" id="JAGKQM010001467">
    <property type="protein sequence ID" value="KAH0851810.1"/>
    <property type="molecule type" value="Genomic_DNA"/>
</dbReference>
<protein>
    <submittedName>
        <fullName evidence="1">Uncharacterized protein</fullName>
    </submittedName>
</protein>
<reference evidence="1 2" key="1">
    <citation type="submission" date="2021-05" db="EMBL/GenBank/DDBJ databases">
        <title>Genome Assembly of Synthetic Allotetraploid Brassica napus Reveals Homoeologous Exchanges between Subgenomes.</title>
        <authorList>
            <person name="Davis J.T."/>
        </authorList>
    </citation>
    <scope>NUCLEOTIDE SEQUENCE [LARGE SCALE GENOMIC DNA]</scope>
    <source>
        <strain evidence="2">cv. Da-Ae</strain>
        <tissue evidence="1">Seedling</tissue>
    </source>
</reference>
<proteinExistence type="predicted"/>
<name>A0ABQ7X750_BRANA</name>
<gene>
    <name evidence="1" type="ORF">HID58_094451</name>
</gene>
<evidence type="ECO:0000313" key="2">
    <source>
        <dbReference type="Proteomes" id="UP000824890"/>
    </source>
</evidence>
<dbReference type="Proteomes" id="UP000824890">
    <property type="component" value="Unassembled WGS sequence"/>
</dbReference>